<proteinExistence type="predicted"/>
<keyword evidence="1" id="KW-0175">Coiled coil</keyword>
<reference evidence="3" key="1">
    <citation type="journal article" date="2023" name="Mol. Phylogenet. Evol.">
        <title>Genome-scale phylogeny and comparative genomics of the fungal order Sordariales.</title>
        <authorList>
            <person name="Hensen N."/>
            <person name="Bonometti L."/>
            <person name="Westerberg I."/>
            <person name="Brannstrom I.O."/>
            <person name="Guillou S."/>
            <person name="Cros-Aarteil S."/>
            <person name="Calhoun S."/>
            <person name="Haridas S."/>
            <person name="Kuo A."/>
            <person name="Mondo S."/>
            <person name="Pangilinan J."/>
            <person name="Riley R."/>
            <person name="LaButti K."/>
            <person name="Andreopoulos B."/>
            <person name="Lipzen A."/>
            <person name="Chen C."/>
            <person name="Yan M."/>
            <person name="Daum C."/>
            <person name="Ng V."/>
            <person name="Clum A."/>
            <person name="Steindorff A."/>
            <person name="Ohm R.A."/>
            <person name="Martin F."/>
            <person name="Silar P."/>
            <person name="Natvig D.O."/>
            <person name="Lalanne C."/>
            <person name="Gautier V."/>
            <person name="Ament-Velasquez S.L."/>
            <person name="Kruys A."/>
            <person name="Hutchinson M.I."/>
            <person name="Powell A.J."/>
            <person name="Barry K."/>
            <person name="Miller A.N."/>
            <person name="Grigoriev I.V."/>
            <person name="Debuchy R."/>
            <person name="Gladieux P."/>
            <person name="Hiltunen Thoren M."/>
            <person name="Johannesson H."/>
        </authorList>
    </citation>
    <scope>NUCLEOTIDE SEQUENCE</scope>
    <source>
        <strain evidence="3">SMH4131-1</strain>
    </source>
</reference>
<dbReference type="Proteomes" id="UP001286456">
    <property type="component" value="Unassembled WGS sequence"/>
</dbReference>
<evidence type="ECO:0000256" key="1">
    <source>
        <dbReference type="SAM" id="Coils"/>
    </source>
</evidence>
<feature type="region of interest" description="Disordered" evidence="2">
    <location>
        <begin position="1"/>
        <end position="22"/>
    </location>
</feature>
<accession>A0AAE0M9R8</accession>
<gene>
    <name evidence="3" type="ORF">B0T19DRAFT_233808</name>
</gene>
<keyword evidence="4" id="KW-1185">Reference proteome</keyword>
<feature type="coiled-coil region" evidence="1">
    <location>
        <begin position="422"/>
        <end position="449"/>
    </location>
</feature>
<feature type="coiled-coil region" evidence="1">
    <location>
        <begin position="478"/>
        <end position="516"/>
    </location>
</feature>
<dbReference type="AlphaFoldDB" id="A0AAE0M9R8"/>
<evidence type="ECO:0000313" key="4">
    <source>
        <dbReference type="Proteomes" id="UP001286456"/>
    </source>
</evidence>
<dbReference type="EMBL" id="JAUEPO010000004">
    <property type="protein sequence ID" value="KAK3324617.1"/>
    <property type="molecule type" value="Genomic_DNA"/>
</dbReference>
<evidence type="ECO:0000313" key="3">
    <source>
        <dbReference type="EMBL" id="KAK3324617.1"/>
    </source>
</evidence>
<reference evidence="3" key="2">
    <citation type="submission" date="2023-06" db="EMBL/GenBank/DDBJ databases">
        <authorList>
            <consortium name="Lawrence Berkeley National Laboratory"/>
            <person name="Haridas S."/>
            <person name="Hensen N."/>
            <person name="Bonometti L."/>
            <person name="Westerberg I."/>
            <person name="Brannstrom I.O."/>
            <person name="Guillou S."/>
            <person name="Cros-Aarteil S."/>
            <person name="Calhoun S."/>
            <person name="Kuo A."/>
            <person name="Mondo S."/>
            <person name="Pangilinan J."/>
            <person name="Riley R."/>
            <person name="Labutti K."/>
            <person name="Andreopoulos B."/>
            <person name="Lipzen A."/>
            <person name="Chen C."/>
            <person name="Yanf M."/>
            <person name="Daum C."/>
            <person name="Ng V."/>
            <person name="Clum A."/>
            <person name="Steindorff A."/>
            <person name="Ohm R."/>
            <person name="Martin F."/>
            <person name="Silar P."/>
            <person name="Natvig D."/>
            <person name="Lalanne C."/>
            <person name="Gautier V."/>
            <person name="Ament-Velasquez S.L."/>
            <person name="Kruys A."/>
            <person name="Hutchinson M.I."/>
            <person name="Powell A.J."/>
            <person name="Barry K."/>
            <person name="Miller A.N."/>
            <person name="Grigoriev I.V."/>
            <person name="Debuchy R."/>
            <person name="Gladieux P."/>
            <person name="Thoren M.H."/>
            <person name="Johannesson H."/>
        </authorList>
    </citation>
    <scope>NUCLEOTIDE SEQUENCE</scope>
    <source>
        <strain evidence="3">SMH4131-1</strain>
    </source>
</reference>
<comment type="caution">
    <text evidence="3">The sequence shown here is derived from an EMBL/GenBank/DDBJ whole genome shotgun (WGS) entry which is preliminary data.</text>
</comment>
<sequence>MAASLSAVPAHLAEHEDDENASQRGYIKGTDFALPYISQWSRAYAAAIQHGLFRHMNCGYLSTEGVAPTLLALKQHAQSLCALIHALNPTLKSAEILTGNPDLRESFKHEGCPAIDEPTIKYHRGDAFDFLMDLSKPYQNDDPNHNKPLTALLNDVRGRNELTGTEYHCPLVKLKPREKGEDLRPYANHHALVMHANACLERLDHEYSSTGGLLSLLPTAEPHDSEQLKNARNSLLGQFLFFTHQLVGRMHELERSYGNALDALAGEAAIPYQYLASLGPDGRSSRQIAYPQDRWILANAGDDVFEYVHSVLDRQEAIMQAKQRVWRDNGVVGETEANTDRASGIVHVNIMTRYYRLAARGRNTIFVLPAWEQHPGVAHTRKIESEPTVVSSVQPKFPQRATELEKLYNERLRNAQLTEMDNLTLQADAQQLKAQNDILEEENHLLRTTNNALSGAVGRDQHQLAEDLRGARDEATVAKENAARATQLKDAAEAAREQLKRQLEVMSREVAMLRAQVAGQGRAAAGGEAE</sequence>
<evidence type="ECO:0000256" key="2">
    <source>
        <dbReference type="SAM" id="MobiDB-lite"/>
    </source>
</evidence>
<protein>
    <submittedName>
        <fullName evidence="3">Uncharacterized protein</fullName>
    </submittedName>
</protein>
<name>A0AAE0M9R8_9PEZI</name>
<organism evidence="3 4">
    <name type="scientific">Cercophora scortea</name>
    <dbReference type="NCBI Taxonomy" id="314031"/>
    <lineage>
        <taxon>Eukaryota</taxon>
        <taxon>Fungi</taxon>
        <taxon>Dikarya</taxon>
        <taxon>Ascomycota</taxon>
        <taxon>Pezizomycotina</taxon>
        <taxon>Sordariomycetes</taxon>
        <taxon>Sordariomycetidae</taxon>
        <taxon>Sordariales</taxon>
        <taxon>Lasiosphaeriaceae</taxon>
        <taxon>Cercophora</taxon>
    </lineage>
</organism>